<evidence type="ECO:0000256" key="1">
    <source>
        <dbReference type="ARBA" id="ARBA00004141"/>
    </source>
</evidence>
<feature type="transmembrane region" description="Helical" evidence="6">
    <location>
        <begin position="21"/>
        <end position="43"/>
    </location>
</feature>
<organism evidence="7 8">
    <name type="scientific">Halalkalicoccus paucihalophilus</name>
    <dbReference type="NCBI Taxonomy" id="1008153"/>
    <lineage>
        <taxon>Archaea</taxon>
        <taxon>Methanobacteriati</taxon>
        <taxon>Methanobacteriota</taxon>
        <taxon>Stenosarchaea group</taxon>
        <taxon>Halobacteria</taxon>
        <taxon>Halobacteriales</taxon>
        <taxon>Halococcaceae</taxon>
        <taxon>Halalkalicoccus</taxon>
    </lineage>
</organism>
<dbReference type="Proteomes" id="UP000075321">
    <property type="component" value="Unassembled WGS sequence"/>
</dbReference>
<feature type="transmembrane region" description="Helical" evidence="6">
    <location>
        <begin position="351"/>
        <end position="372"/>
    </location>
</feature>
<evidence type="ECO:0000256" key="3">
    <source>
        <dbReference type="ARBA" id="ARBA00022692"/>
    </source>
</evidence>
<dbReference type="PANTHER" id="PTHR11706">
    <property type="entry name" value="SOLUTE CARRIER PROTEIN FAMILY 11 MEMBER"/>
    <property type="match status" value="1"/>
</dbReference>
<dbReference type="OrthoDB" id="327373at2157"/>
<keyword evidence="5 6" id="KW-0472">Membrane</keyword>
<proteinExistence type="predicted"/>
<feature type="transmembrane region" description="Helical" evidence="6">
    <location>
        <begin position="281"/>
        <end position="305"/>
    </location>
</feature>
<evidence type="ECO:0000256" key="5">
    <source>
        <dbReference type="ARBA" id="ARBA00023136"/>
    </source>
</evidence>
<feature type="transmembrane region" description="Helical" evidence="6">
    <location>
        <begin position="384"/>
        <end position="406"/>
    </location>
</feature>
<accession>A0A151AAV7</accession>
<evidence type="ECO:0000313" key="8">
    <source>
        <dbReference type="Proteomes" id="UP000075321"/>
    </source>
</evidence>
<dbReference type="GO" id="GO:0034755">
    <property type="term" value="P:iron ion transmembrane transport"/>
    <property type="evidence" value="ECO:0007669"/>
    <property type="project" value="TreeGrafter"/>
</dbReference>
<feature type="transmembrane region" description="Helical" evidence="6">
    <location>
        <begin position="235"/>
        <end position="256"/>
    </location>
</feature>
<name>A0A151AAV7_9EURY</name>
<keyword evidence="3 6" id="KW-0812">Transmembrane</keyword>
<dbReference type="InterPro" id="IPR001046">
    <property type="entry name" value="NRAMP_fam"/>
</dbReference>
<gene>
    <name evidence="7" type="primary">mntH_5</name>
    <name evidence="7" type="ORF">HAPAU_34800</name>
</gene>
<reference evidence="7 8" key="1">
    <citation type="submission" date="2016-02" db="EMBL/GenBank/DDBJ databases">
        <title>Genome sequence of Halalkalicoccus paucihalophilus DSM 24557.</title>
        <authorList>
            <person name="Poehlein A."/>
            <person name="Daniel R."/>
        </authorList>
    </citation>
    <scope>NUCLEOTIDE SEQUENCE [LARGE SCALE GENOMIC DNA]</scope>
    <source>
        <strain evidence="7 8">DSM 24557</strain>
    </source>
</reference>
<feature type="transmembrane region" description="Helical" evidence="6">
    <location>
        <begin position="153"/>
        <end position="173"/>
    </location>
</feature>
<comment type="caution">
    <text evidence="7">The sequence shown here is derived from an EMBL/GenBank/DDBJ whole genome shotgun (WGS) entry which is preliminary data.</text>
</comment>
<dbReference type="GO" id="GO:0005886">
    <property type="term" value="C:plasma membrane"/>
    <property type="evidence" value="ECO:0007669"/>
    <property type="project" value="TreeGrafter"/>
</dbReference>
<evidence type="ECO:0000256" key="4">
    <source>
        <dbReference type="ARBA" id="ARBA00022989"/>
    </source>
</evidence>
<dbReference type="AlphaFoldDB" id="A0A151AAV7"/>
<protein>
    <submittedName>
        <fullName evidence="7">Divalent metal cation transporter MntH</fullName>
    </submittedName>
</protein>
<feature type="transmembrane region" description="Helical" evidence="6">
    <location>
        <begin position="326"/>
        <end position="345"/>
    </location>
</feature>
<keyword evidence="8" id="KW-1185">Reference proteome</keyword>
<evidence type="ECO:0000313" key="7">
    <source>
        <dbReference type="EMBL" id="KYH24497.1"/>
    </source>
</evidence>
<comment type="subcellular location">
    <subcellularLocation>
        <location evidence="1">Membrane</location>
        <topology evidence="1">Multi-pass membrane protein</topology>
    </subcellularLocation>
</comment>
<feature type="transmembrane region" description="Helical" evidence="6">
    <location>
        <begin position="127"/>
        <end position="144"/>
    </location>
</feature>
<feature type="transmembrane region" description="Helical" evidence="6">
    <location>
        <begin position="88"/>
        <end position="107"/>
    </location>
</feature>
<dbReference type="NCBIfam" id="NF037982">
    <property type="entry name" value="Nramp_1"/>
    <property type="match status" value="1"/>
</dbReference>
<evidence type="ECO:0000256" key="6">
    <source>
        <dbReference type="SAM" id="Phobius"/>
    </source>
</evidence>
<keyword evidence="2" id="KW-0813">Transport</keyword>
<keyword evidence="4 6" id="KW-1133">Transmembrane helix</keyword>
<evidence type="ECO:0000256" key="2">
    <source>
        <dbReference type="ARBA" id="ARBA00022448"/>
    </source>
</evidence>
<dbReference type="GO" id="GO:0015086">
    <property type="term" value="F:cadmium ion transmembrane transporter activity"/>
    <property type="evidence" value="ECO:0007669"/>
    <property type="project" value="TreeGrafter"/>
</dbReference>
<dbReference type="EMBL" id="LTAZ01000013">
    <property type="protein sequence ID" value="KYH24497.1"/>
    <property type="molecule type" value="Genomic_DNA"/>
</dbReference>
<dbReference type="Pfam" id="PF01566">
    <property type="entry name" value="Nramp"/>
    <property type="match status" value="1"/>
</dbReference>
<dbReference type="GO" id="GO:0005384">
    <property type="term" value="F:manganese ion transmembrane transporter activity"/>
    <property type="evidence" value="ECO:0007669"/>
    <property type="project" value="TreeGrafter"/>
</dbReference>
<feature type="transmembrane region" description="Helical" evidence="6">
    <location>
        <begin position="193"/>
        <end position="215"/>
    </location>
</feature>
<dbReference type="PANTHER" id="PTHR11706:SF33">
    <property type="entry name" value="NATURAL RESISTANCE-ASSOCIATED MACROPHAGE PROTEIN 2"/>
    <property type="match status" value="1"/>
</dbReference>
<dbReference type="PATRIC" id="fig|1008153.3.peg.3667"/>
<feature type="transmembrane region" description="Helical" evidence="6">
    <location>
        <begin position="49"/>
        <end position="68"/>
    </location>
</feature>
<sequence>MRPRLSSIAVVDTLSSKLRAIGPALVLAAVIVGPGSIALSTIAGSLYGYQLLWVPIVATVFMITYTWMAARIGIVTGETLFQVTREKFGSGLSITGGIFGFLAILAFQAGNNAGIGFATNALVGYDVRIWAGVFSLAAIGFLWLPNLYDKIELLVKLVVGVMLVAFVGTLLLVGVDPRLGAAGLVPSYPDIDAVFLSLGMAATTFSIAAAAYQTYLVREKEWGPDRIGEKSSDSILGIALLGLIVTVILLTSASVIHGQTDPVFDAVGMASQLEPVAGPGAFYLFSLGFFFASLSSLVVNAILGATLLVDGFGRDPSMDGRPVKRWATVAILFGLGVVLVFRGSPVELLRIAQAVAVIAFPVIGFLILAIANDEAVMGPHTNGRIVNTLGLVGYLAIIGIVCNYLYEVIQFI</sequence>